<dbReference type="Ensembl" id="ENSLBET00000006446.1">
    <property type="protein sequence ID" value="ENSLBEP00000006145.1"/>
    <property type="gene ID" value="ENSLBEG00000004728.1"/>
</dbReference>
<proteinExistence type="predicted"/>
<dbReference type="PANTHER" id="PTHR46883">
    <property type="entry name" value="BARDET-BIEDL SYNDROME 12 PROTEIN"/>
    <property type="match status" value="1"/>
</dbReference>
<dbReference type="GeneTree" id="ENSGT00390000008984"/>
<reference evidence="2" key="2">
    <citation type="submission" date="2025-09" db="UniProtKB">
        <authorList>
            <consortium name="Ensembl"/>
        </authorList>
    </citation>
    <scope>IDENTIFICATION</scope>
</reference>
<dbReference type="Pfam" id="PF00118">
    <property type="entry name" value="Cpn60_TCP1"/>
    <property type="match status" value="1"/>
</dbReference>
<dbReference type="AlphaFoldDB" id="A0A3Q3LAZ2"/>
<dbReference type="STRING" id="56723.ENSLBEP00000006145"/>
<dbReference type="InParanoid" id="A0A3Q3LAZ2"/>
<reference evidence="2" key="1">
    <citation type="submission" date="2025-08" db="UniProtKB">
        <authorList>
            <consortium name="Ensembl"/>
        </authorList>
    </citation>
    <scope>IDENTIFICATION</scope>
</reference>
<dbReference type="Gene3D" id="1.10.560.10">
    <property type="entry name" value="GroEL-like equatorial domain"/>
    <property type="match status" value="2"/>
</dbReference>
<name>A0A3Q3LAZ2_9LABR</name>
<dbReference type="GO" id="GO:0005524">
    <property type="term" value="F:ATP binding"/>
    <property type="evidence" value="ECO:0007669"/>
    <property type="project" value="InterPro"/>
</dbReference>
<dbReference type="SUPFAM" id="SSF48592">
    <property type="entry name" value="GroEL equatorial domain-like"/>
    <property type="match status" value="1"/>
</dbReference>
<dbReference type="InterPro" id="IPR042984">
    <property type="entry name" value="BBS12"/>
</dbReference>
<feature type="region of interest" description="Disordered" evidence="1">
    <location>
        <begin position="147"/>
        <end position="178"/>
    </location>
</feature>
<sequence length="645" mass="70662">MFKTTQAMLGSTIINHRQHVGLQKLSALAGITHSSLGPNKKYKFIQDDRSGESALVCSCFRILENLELTCAVGQLVYRTVQTHQKVYHTGSGCLLFLAGAWSRVALECLQRGISVAHIISAMSEGLDVCFDVCRRFSISTERAQSQSSTASSQDLGLQVSKKPTVEGSQSSTEPKEKARDALKTLNACGQRKIRLSRHFSEAKSENISKESEDSQPKPPDIKYISERLSHGCVDAMNLVFEASRTQSNNIQQETSCPTFDITKVMTCVLPGLPEEHACVTPGCILLLSAEQASLAHCLKDRLLKVVLINGDLSFNYSHLGFKRPTGIQRVSEEAALSSSSKEEDWMEKVVTLLLNLEVNLILVSGLVSEKVIQRCSWRHILALEKVNVSILKALADASGAVPVTYATQLSKYCVGTGVKVAVWRDLSSYERKPSIAVNVSTGVNSKLVTVVLTSCIEGKLQALEDQFWACAYRLHLALKEKAVLPGAGVTEMLCIQHLQKRAERNSSQQTKRAALANPYRSVVLHLMADGLMDYLSTVMVNTGEFSKVQAWTAVSQQLQDCNQSPGAPSMFSEVFLEAEQEGRAVSFPVKSTDAPSTKVFDNLSVKQEAWRKASDLVFLVLQTDAEVITGIDLKTEAAQGNLMLL</sequence>
<organism evidence="2 3">
    <name type="scientific">Labrus bergylta</name>
    <name type="common">ballan wrasse</name>
    <dbReference type="NCBI Taxonomy" id="56723"/>
    <lineage>
        <taxon>Eukaryota</taxon>
        <taxon>Metazoa</taxon>
        <taxon>Chordata</taxon>
        <taxon>Craniata</taxon>
        <taxon>Vertebrata</taxon>
        <taxon>Euteleostomi</taxon>
        <taxon>Actinopterygii</taxon>
        <taxon>Neopterygii</taxon>
        <taxon>Teleostei</taxon>
        <taxon>Neoteleostei</taxon>
        <taxon>Acanthomorphata</taxon>
        <taxon>Eupercaria</taxon>
        <taxon>Labriformes</taxon>
        <taxon>Labridae</taxon>
        <taxon>Labrus</taxon>
    </lineage>
</organism>
<dbReference type="Proteomes" id="UP000261660">
    <property type="component" value="Unplaced"/>
</dbReference>
<evidence type="ECO:0000313" key="3">
    <source>
        <dbReference type="Proteomes" id="UP000261660"/>
    </source>
</evidence>
<evidence type="ECO:0000313" key="2">
    <source>
        <dbReference type="Ensembl" id="ENSLBEP00000006145.1"/>
    </source>
</evidence>
<accession>A0A3Q3LAZ2</accession>
<dbReference type="FunCoup" id="A0A3Q3LAZ2">
    <property type="interactions" value="1116"/>
</dbReference>
<dbReference type="GO" id="GO:0051131">
    <property type="term" value="P:chaperone-mediated protein complex assembly"/>
    <property type="evidence" value="ECO:0007669"/>
    <property type="project" value="InterPro"/>
</dbReference>
<dbReference type="InterPro" id="IPR027413">
    <property type="entry name" value="GROEL-like_equatorial_sf"/>
</dbReference>
<dbReference type="Gene3D" id="3.50.7.10">
    <property type="entry name" value="GroEL"/>
    <property type="match status" value="1"/>
</dbReference>
<protein>
    <submittedName>
        <fullName evidence="2">Bardet-Biedl syndrome 12</fullName>
    </submittedName>
</protein>
<dbReference type="InterPro" id="IPR002423">
    <property type="entry name" value="Cpn60/GroEL/TCP-1"/>
</dbReference>
<keyword evidence="3" id="KW-1185">Reference proteome</keyword>
<dbReference type="InterPro" id="IPR027409">
    <property type="entry name" value="GroEL-like_apical_dom_sf"/>
</dbReference>
<dbReference type="PANTHER" id="PTHR46883:SF1">
    <property type="entry name" value="BARDET-BIEDL SYNDROME 12 PROTEIN"/>
    <property type="match status" value="1"/>
</dbReference>
<feature type="region of interest" description="Disordered" evidence="1">
    <location>
        <begin position="200"/>
        <end position="219"/>
    </location>
</feature>
<evidence type="ECO:0000256" key="1">
    <source>
        <dbReference type="SAM" id="MobiDB-lite"/>
    </source>
</evidence>
<dbReference type="GO" id="GO:0045494">
    <property type="term" value="P:photoreceptor cell maintenance"/>
    <property type="evidence" value="ECO:0007669"/>
    <property type="project" value="TreeGrafter"/>
</dbReference>
<dbReference type="SUPFAM" id="SSF52029">
    <property type="entry name" value="GroEL apical domain-like"/>
    <property type="match status" value="1"/>
</dbReference>